<dbReference type="OrthoDB" id="3373106at2"/>
<gene>
    <name evidence="3" type="ordered locus">AMIS_39790</name>
</gene>
<feature type="transmembrane region" description="Helical" evidence="1">
    <location>
        <begin position="191"/>
        <end position="212"/>
    </location>
</feature>
<dbReference type="STRING" id="512565.AMIS_39790"/>
<proteinExistence type="predicted"/>
<evidence type="ECO:0000256" key="2">
    <source>
        <dbReference type="SAM" id="SignalP"/>
    </source>
</evidence>
<keyword evidence="1" id="KW-0812">Transmembrane</keyword>
<feature type="signal peptide" evidence="2">
    <location>
        <begin position="1"/>
        <end position="27"/>
    </location>
</feature>
<keyword evidence="4" id="KW-1185">Reference proteome</keyword>
<evidence type="ECO:0000313" key="4">
    <source>
        <dbReference type="Proteomes" id="UP000007882"/>
    </source>
</evidence>
<keyword evidence="2" id="KW-0732">Signal</keyword>
<protein>
    <submittedName>
        <fullName evidence="3">Uncharacterized protein</fullName>
    </submittedName>
</protein>
<dbReference type="EMBL" id="AP012319">
    <property type="protein sequence ID" value="BAL89199.1"/>
    <property type="molecule type" value="Genomic_DNA"/>
</dbReference>
<keyword evidence="1" id="KW-0472">Membrane</keyword>
<dbReference type="AlphaFoldDB" id="I0H862"/>
<dbReference type="Proteomes" id="UP000007882">
    <property type="component" value="Chromosome"/>
</dbReference>
<dbReference type="eggNOG" id="ENOG5033X7I">
    <property type="taxonomic scope" value="Bacteria"/>
</dbReference>
<organism evidence="3 4">
    <name type="scientific">Actinoplanes missouriensis (strain ATCC 14538 / DSM 43046 / CBS 188.64 / JCM 3121 / NBRC 102363 / NCIMB 12654 / NRRL B-3342 / UNCC 431)</name>
    <dbReference type="NCBI Taxonomy" id="512565"/>
    <lineage>
        <taxon>Bacteria</taxon>
        <taxon>Bacillati</taxon>
        <taxon>Actinomycetota</taxon>
        <taxon>Actinomycetes</taxon>
        <taxon>Micromonosporales</taxon>
        <taxon>Micromonosporaceae</taxon>
        <taxon>Actinoplanes</taxon>
    </lineage>
</organism>
<keyword evidence="1" id="KW-1133">Transmembrane helix</keyword>
<evidence type="ECO:0000313" key="3">
    <source>
        <dbReference type="EMBL" id="BAL89199.1"/>
    </source>
</evidence>
<name>I0H862_ACTM4</name>
<dbReference type="HOGENOM" id="CLU_089323_0_0_11"/>
<sequence>MSSLSHRALVTLTVAGIAALVPSPASAHPFGDPQTVAITHDARRPDVVSVRWRVGGPDDLTVLGMSLDVIGKNRARSDGTVDYRYTDAGEVGSSPAFTGYLLDRITVTTGATPCSGTVQPVRALALKGATVDFACPAPVRTATVAVRMLTDLNPAYRTLATGPSGQRTVYENGHDTHDWTLVGDPPGSGSALLQIGAVLGGLVILLLVALLARRAAAARRVTAARPAAAAQRAAAARRVAA</sequence>
<accession>I0H862</accession>
<dbReference type="RefSeq" id="WP_014444093.1">
    <property type="nucleotide sequence ID" value="NC_017093.1"/>
</dbReference>
<reference evidence="3 4" key="1">
    <citation type="submission" date="2012-02" db="EMBL/GenBank/DDBJ databases">
        <title>Complete genome sequence of Actinoplanes missouriensis 431 (= NBRC 102363).</title>
        <authorList>
            <person name="Ohnishi Y."/>
            <person name="Ishikawa J."/>
            <person name="Sekine M."/>
            <person name="Hosoyama A."/>
            <person name="Harada T."/>
            <person name="Narita H."/>
            <person name="Hata T."/>
            <person name="Konno Y."/>
            <person name="Tutikane K."/>
            <person name="Fujita N."/>
            <person name="Horinouchi S."/>
            <person name="Hayakawa M."/>
        </authorList>
    </citation>
    <scope>NUCLEOTIDE SEQUENCE [LARGE SCALE GENOMIC DNA]</scope>
    <source>
        <strain evidence="4">ATCC 14538 / DSM 43046 / CBS 188.64 / JCM 3121 / NBRC 102363 / NCIMB 12654 / NRRL B-3342 / UNCC 431</strain>
    </source>
</reference>
<dbReference type="KEGG" id="ams:AMIS_39790"/>
<dbReference type="PATRIC" id="fig|512565.3.peg.3965"/>
<feature type="chain" id="PRO_5003627475" evidence="2">
    <location>
        <begin position="28"/>
        <end position="241"/>
    </location>
</feature>
<evidence type="ECO:0000256" key="1">
    <source>
        <dbReference type="SAM" id="Phobius"/>
    </source>
</evidence>